<organism evidence="2 3">
    <name type="scientific">Blastocystis sp. subtype 1 (strain ATCC 50177 / NandII)</name>
    <dbReference type="NCBI Taxonomy" id="478820"/>
    <lineage>
        <taxon>Eukaryota</taxon>
        <taxon>Sar</taxon>
        <taxon>Stramenopiles</taxon>
        <taxon>Bigyra</taxon>
        <taxon>Opalozoa</taxon>
        <taxon>Opalinata</taxon>
        <taxon>Blastocystidae</taxon>
        <taxon>Blastocystis</taxon>
    </lineage>
</organism>
<dbReference type="GO" id="GO:0035591">
    <property type="term" value="F:signaling adaptor activity"/>
    <property type="evidence" value="ECO:0007669"/>
    <property type="project" value="TreeGrafter"/>
</dbReference>
<accession>A0A196SD56</accession>
<dbReference type="AlphaFoldDB" id="A0A196SD56"/>
<dbReference type="GO" id="GO:0034198">
    <property type="term" value="P:cellular response to amino acid starvation"/>
    <property type="evidence" value="ECO:0007669"/>
    <property type="project" value="TreeGrafter"/>
</dbReference>
<dbReference type="InterPro" id="IPR036322">
    <property type="entry name" value="WD40_repeat_dom_sf"/>
</dbReference>
<proteinExistence type="predicted"/>
<evidence type="ECO:0000313" key="2">
    <source>
        <dbReference type="EMBL" id="OAO13939.1"/>
    </source>
</evidence>
<keyword evidence="3" id="KW-1185">Reference proteome</keyword>
<dbReference type="GO" id="GO:0035859">
    <property type="term" value="C:Seh1-associated complex"/>
    <property type="evidence" value="ECO:0007669"/>
    <property type="project" value="TreeGrafter"/>
</dbReference>
<dbReference type="SUPFAM" id="SSF50978">
    <property type="entry name" value="WD40 repeat-like"/>
    <property type="match status" value="1"/>
</dbReference>
<feature type="compositionally biased region" description="Basic and acidic residues" evidence="1">
    <location>
        <begin position="558"/>
        <end position="573"/>
    </location>
</feature>
<dbReference type="GO" id="GO:0005774">
    <property type="term" value="C:vacuolar membrane"/>
    <property type="evidence" value="ECO:0007669"/>
    <property type="project" value="TreeGrafter"/>
</dbReference>
<evidence type="ECO:0000313" key="3">
    <source>
        <dbReference type="Proteomes" id="UP000078348"/>
    </source>
</evidence>
<comment type="caution">
    <text evidence="2">The sequence shown here is derived from an EMBL/GenBank/DDBJ whole genome shotgun (WGS) entry which is preliminary data.</text>
</comment>
<dbReference type="PANTHER" id="PTHR46170:SF1">
    <property type="entry name" value="GATOR COMPLEX PROTEIN WDR59"/>
    <property type="match status" value="1"/>
</dbReference>
<dbReference type="GO" id="GO:1904263">
    <property type="term" value="P:positive regulation of TORC1 signaling"/>
    <property type="evidence" value="ECO:0007669"/>
    <property type="project" value="TreeGrafter"/>
</dbReference>
<dbReference type="Proteomes" id="UP000078348">
    <property type="component" value="Unassembled WGS sequence"/>
</dbReference>
<reference evidence="2 3" key="1">
    <citation type="submission" date="2016-05" db="EMBL/GenBank/DDBJ databases">
        <title>Nuclear genome of Blastocystis sp. subtype 1 NandII.</title>
        <authorList>
            <person name="Gentekaki E."/>
            <person name="Curtis B."/>
            <person name="Stairs C."/>
            <person name="Eme L."/>
            <person name="Herman E."/>
            <person name="Klimes V."/>
            <person name="Arias M.C."/>
            <person name="Elias M."/>
            <person name="Hilliou F."/>
            <person name="Klute M."/>
            <person name="Malik S.-B."/>
            <person name="Pightling A."/>
            <person name="Rachubinski R."/>
            <person name="Salas D."/>
            <person name="Schlacht A."/>
            <person name="Suga H."/>
            <person name="Archibald J."/>
            <person name="Ball S.G."/>
            <person name="Clark G."/>
            <person name="Dacks J."/>
            <person name="Van Der Giezen M."/>
            <person name="Tsaousis A."/>
            <person name="Roger A."/>
        </authorList>
    </citation>
    <scope>NUCLEOTIDE SEQUENCE [LARGE SCALE GENOMIC DNA]</scope>
    <source>
        <strain evidence="3">ATCC 50177 / NandII</strain>
    </source>
</reference>
<evidence type="ECO:0000256" key="1">
    <source>
        <dbReference type="SAM" id="MobiDB-lite"/>
    </source>
</evidence>
<dbReference type="EMBL" id="LXWW01000312">
    <property type="protein sequence ID" value="OAO13939.1"/>
    <property type="molecule type" value="Genomic_DNA"/>
</dbReference>
<dbReference type="InterPro" id="IPR049567">
    <property type="entry name" value="WDR59-like"/>
</dbReference>
<feature type="region of interest" description="Disordered" evidence="1">
    <location>
        <begin position="632"/>
        <end position="656"/>
    </location>
</feature>
<feature type="region of interest" description="Disordered" evidence="1">
    <location>
        <begin position="549"/>
        <end position="573"/>
    </location>
</feature>
<name>A0A196SD56_BLAHN</name>
<dbReference type="PANTHER" id="PTHR46170">
    <property type="entry name" value="GATOR COMPLEX PROTEIN WDR59"/>
    <property type="match status" value="1"/>
</dbReference>
<gene>
    <name evidence="2" type="ORF">AV274_4433</name>
</gene>
<protein>
    <submittedName>
        <fullName evidence="2">Uncharacterized protein</fullName>
    </submittedName>
</protein>
<sequence length="980" mass="108822">MNSLNWLDTGCIQDVKLPVACTVLSCAFIKDGSQALLTTQNGCYVAHLKDSWECEHLFHQSESPIRVVKVVPCPSALRILCVYSNFASLFEIKNTENDFSTTILKTYYGFPSPILCCDTQESHFVLVDHEGTVVVQAYDFDAPVCTIHYSAVEELCSMKSVSRQFRRIRKVAFNKSGSKALFAFISSEICCVYDLAHPDRPVSFITIRSCPRSVRKHNVPNRFRSFTFFENDMILLLTDMELYKWNYLATPPDKAQITCLFSIQKKVTLRDIACTSTGGLIGILSTEGISLFSLTRQEGEILHERTPTEGATHLNTIHLTRVCSFDSILDSPHKKYTLWVSREIPGLLQYTLQVPDSMMKLRKKHAVFGSYKNEHLLPASPPSTRSDSFVGSEVACDMEEVASSLSVSDSNSGLSLLRFSLPKGVLVVGYDLLQTRVDVTVSFHRELDGVGTSAVSTLSHTSFSNSTTQLTTASYAGLVIDGRPEQPNARLEGVMDYVRTRVHTLVEETRATPTSADGKHALKAPNRLRTLLTKILGLFDDVNHALPVETKPAASQTERADEGEAKEGEAGKKGAVENDDFLVEAPSLFFAVMWNDVMIRVTNDRVLHGVDLASNPPMSYYKYKHVEKRSSYDESESESEGALFAESESESDGSTHKQMCSQCSMVHLDDSPCITHHSSFITLDYSQHNLLSLLHAAFVFPRLSVTPSPASIATIADAAQRTLDALSALHNPVYLCDINRRIILVKLLKALFTHVATKASNGAVFFVRSTLNHCWNSVVEEGDLFSLAVLVAYCRVYSRAMKTDVLQCVENSKRVDADNMLIALAEVFDRRQLWGRKMETLKYVLNSAKLAHHFIVSYDCPNGPKDSQSSSSTPNNVRNSRNRSAEDEDATPARRGSARTTEGVVTEFSSTPGDENEGSPTGMLCAVCRQPVQGLFVICQFCRHAFHVAHYREWFAANEYCPVVDCHHCCNHSQTADASP</sequence>
<feature type="region of interest" description="Disordered" evidence="1">
    <location>
        <begin position="863"/>
        <end position="918"/>
    </location>
</feature>
<feature type="compositionally biased region" description="Polar residues" evidence="1">
    <location>
        <begin position="865"/>
        <end position="879"/>
    </location>
</feature>
<dbReference type="STRING" id="478820.A0A196SD56"/>